<comment type="caution">
    <text evidence="1">The sequence shown here is derived from an EMBL/GenBank/DDBJ whole genome shotgun (WGS) entry which is preliminary data.</text>
</comment>
<protein>
    <submittedName>
        <fullName evidence="1">Uncharacterized protein</fullName>
    </submittedName>
</protein>
<proteinExistence type="predicted"/>
<dbReference type="RefSeq" id="WP_004811469.1">
    <property type="nucleotide sequence ID" value="NZ_KB849446.1"/>
</dbReference>
<evidence type="ECO:0000313" key="2">
    <source>
        <dbReference type="Proteomes" id="UP000018438"/>
    </source>
</evidence>
<gene>
    <name evidence="1" type="ORF">F965_00068</name>
</gene>
<dbReference type="EMBL" id="APPI01000003">
    <property type="protein sequence ID" value="ENV14722.1"/>
    <property type="molecule type" value="Genomic_DNA"/>
</dbReference>
<dbReference type="PATRIC" id="fig|1217675.3.peg.64"/>
<keyword evidence="2" id="KW-1185">Reference proteome</keyword>
<reference evidence="1 2" key="1">
    <citation type="submission" date="2013-02" db="EMBL/GenBank/DDBJ databases">
        <title>The Genome Sequence of Acinetobacter schindleri NIPH 900.</title>
        <authorList>
            <consortium name="The Broad Institute Genome Sequencing Platform"/>
            <consortium name="The Broad Institute Genome Sequencing Center for Infectious Disease"/>
            <person name="Cerqueira G."/>
            <person name="Feldgarden M."/>
            <person name="Courvalin P."/>
            <person name="Perichon B."/>
            <person name="Grillot-Courvalin C."/>
            <person name="Clermont D."/>
            <person name="Rocha E."/>
            <person name="Yoon E.-J."/>
            <person name="Nemec A."/>
            <person name="Walker B."/>
            <person name="Young S.K."/>
            <person name="Zeng Q."/>
            <person name="Gargeya S."/>
            <person name="Fitzgerald M."/>
            <person name="Haas B."/>
            <person name="Abouelleil A."/>
            <person name="Alvarado L."/>
            <person name="Arachchi H.M."/>
            <person name="Berlin A.M."/>
            <person name="Chapman S.B."/>
            <person name="Dewar J."/>
            <person name="Goldberg J."/>
            <person name="Griggs A."/>
            <person name="Gujja S."/>
            <person name="Hansen M."/>
            <person name="Howarth C."/>
            <person name="Imamovic A."/>
            <person name="Larimer J."/>
            <person name="McCowan C."/>
            <person name="Murphy C."/>
            <person name="Neiman D."/>
            <person name="Pearson M."/>
            <person name="Priest M."/>
            <person name="Roberts A."/>
            <person name="Saif S."/>
            <person name="Shea T."/>
            <person name="Sisk P."/>
            <person name="Sykes S."/>
            <person name="Wortman J."/>
            <person name="Nusbaum C."/>
            <person name="Birren B."/>
        </authorList>
    </citation>
    <scope>NUCLEOTIDE SEQUENCE [LARGE SCALE GENOMIC DNA]</scope>
    <source>
        <strain evidence="1 2">NIPH 900</strain>
    </source>
</reference>
<dbReference type="HOGENOM" id="CLU_1418780_0_0_6"/>
<accession>N8WRI7</accession>
<evidence type="ECO:0000313" key="1">
    <source>
        <dbReference type="EMBL" id="ENV14722.1"/>
    </source>
</evidence>
<organism evidence="1 2">
    <name type="scientific">Acinetobacter schindleri NIPH 900</name>
    <dbReference type="NCBI Taxonomy" id="1217675"/>
    <lineage>
        <taxon>Bacteria</taxon>
        <taxon>Pseudomonadati</taxon>
        <taxon>Pseudomonadota</taxon>
        <taxon>Gammaproteobacteria</taxon>
        <taxon>Moraxellales</taxon>
        <taxon>Moraxellaceae</taxon>
        <taxon>Acinetobacter</taxon>
    </lineage>
</organism>
<dbReference type="AlphaFoldDB" id="N8WRI7"/>
<sequence>MAKVRKKYNGKKVVKLKERKFQMFWEVNEAQRTINMHHDLGDGDSSTATHTPVKIWTNAYEGDLSLALKLRVIAQEQSFHIHSRVTAKHLVTGELITCDYEMAMPEKMDIWRFLGEPLRDSEGNVIPYKDPINMIDEDGELVEWQGFENGLIEFLETIGGDEDDFEVVTNHCILTCYAPFLNFEAERKFMSHKIGLGIGIGMPR</sequence>
<dbReference type="Proteomes" id="UP000018438">
    <property type="component" value="Unassembled WGS sequence"/>
</dbReference>
<name>N8WRI7_9GAMM</name>